<dbReference type="InterPro" id="IPR001279">
    <property type="entry name" value="Metallo-B-lactamas"/>
</dbReference>
<reference evidence="2 3" key="1">
    <citation type="submission" date="2019-09" db="EMBL/GenBank/DDBJ databases">
        <title>Phylogeny of genus Pseudoclavibacter and closely related genus.</title>
        <authorList>
            <person name="Li Y."/>
        </authorList>
    </citation>
    <scope>NUCLEOTIDE SEQUENCE [LARGE SCALE GENOMIC DNA]</scope>
    <source>
        <strain evidence="2 3">THG-MD12</strain>
    </source>
</reference>
<evidence type="ECO:0000259" key="1">
    <source>
        <dbReference type="SMART" id="SM00849"/>
    </source>
</evidence>
<dbReference type="RefSeq" id="WP_151424471.1">
    <property type="nucleotide sequence ID" value="NZ_WBJX01000005.1"/>
</dbReference>
<protein>
    <submittedName>
        <fullName evidence="2">MBL fold metallo-hydrolase</fullName>
    </submittedName>
</protein>
<dbReference type="PANTHER" id="PTHR42951">
    <property type="entry name" value="METALLO-BETA-LACTAMASE DOMAIN-CONTAINING"/>
    <property type="match status" value="1"/>
</dbReference>
<dbReference type="GO" id="GO:0016787">
    <property type="term" value="F:hydrolase activity"/>
    <property type="evidence" value="ECO:0007669"/>
    <property type="project" value="UniProtKB-KW"/>
</dbReference>
<dbReference type="InterPro" id="IPR050855">
    <property type="entry name" value="NDM-1-like"/>
</dbReference>
<dbReference type="SUPFAM" id="SSF56281">
    <property type="entry name" value="Metallo-hydrolase/oxidoreductase"/>
    <property type="match status" value="1"/>
</dbReference>
<dbReference type="PANTHER" id="PTHR42951:SF14">
    <property type="entry name" value="METALLO-BETA-LACTAMASE SUPERFAMILY PROTEIN"/>
    <property type="match status" value="1"/>
</dbReference>
<accession>A0A7J5AYW7</accession>
<dbReference type="SMART" id="SM00849">
    <property type="entry name" value="Lactamase_B"/>
    <property type="match status" value="1"/>
</dbReference>
<keyword evidence="2" id="KW-0378">Hydrolase</keyword>
<feature type="domain" description="Metallo-beta-lactamase" evidence="1">
    <location>
        <begin position="40"/>
        <end position="249"/>
    </location>
</feature>
<name>A0A7J5AYW7_9MICO</name>
<sequence>MEGPVTLTDRTDIVVLGLASPDVTFTQSVAPGIHRLTQAHTNTYLVESEQGLLLVDAGLPNTYPHLLNALRQLRRTPADLRAIVLTHAHFDHVGMARRLQEEVGCSVHVHLADAYLALHPYRYRHERPRFGYPLRYPKGAAQLLRMARAGALRVRGLDRFPEGLPAGPSELPGRPNVVLTQGHTAGHCALDFPDRGATITGDALVTLDPYTGHEGPRIIAGAATADSPRALRSLAAIAELGRRTMLPGHGAAWTGELSDAVAAARAAGRS</sequence>
<dbReference type="InterPro" id="IPR036866">
    <property type="entry name" value="RibonucZ/Hydroxyglut_hydro"/>
</dbReference>
<keyword evidence="3" id="KW-1185">Reference proteome</keyword>
<dbReference type="CDD" id="cd07721">
    <property type="entry name" value="yflN-like_MBL-fold"/>
    <property type="match status" value="1"/>
</dbReference>
<dbReference type="AlphaFoldDB" id="A0A7J5AYW7"/>
<dbReference type="Gene3D" id="3.60.15.10">
    <property type="entry name" value="Ribonuclease Z/Hydroxyacylglutathione hydrolase-like"/>
    <property type="match status" value="1"/>
</dbReference>
<comment type="caution">
    <text evidence="2">The sequence shown here is derived from an EMBL/GenBank/DDBJ whole genome shotgun (WGS) entry which is preliminary data.</text>
</comment>
<organism evidence="2 3">
    <name type="scientific">Pseudoclavibacter terrae</name>
    <dbReference type="NCBI Taxonomy" id="1530195"/>
    <lineage>
        <taxon>Bacteria</taxon>
        <taxon>Bacillati</taxon>
        <taxon>Actinomycetota</taxon>
        <taxon>Actinomycetes</taxon>
        <taxon>Micrococcales</taxon>
        <taxon>Microbacteriaceae</taxon>
        <taxon>Pseudoclavibacter</taxon>
    </lineage>
</organism>
<dbReference type="Proteomes" id="UP000490386">
    <property type="component" value="Unassembled WGS sequence"/>
</dbReference>
<dbReference type="EMBL" id="WBJX01000005">
    <property type="protein sequence ID" value="KAB1636748.1"/>
    <property type="molecule type" value="Genomic_DNA"/>
</dbReference>
<gene>
    <name evidence="2" type="ORF">F8O03_14330</name>
</gene>
<evidence type="ECO:0000313" key="2">
    <source>
        <dbReference type="EMBL" id="KAB1636748.1"/>
    </source>
</evidence>
<dbReference type="OrthoDB" id="2971563at2"/>
<evidence type="ECO:0000313" key="3">
    <source>
        <dbReference type="Proteomes" id="UP000490386"/>
    </source>
</evidence>
<dbReference type="Pfam" id="PF00753">
    <property type="entry name" value="Lactamase_B"/>
    <property type="match status" value="1"/>
</dbReference>
<proteinExistence type="predicted"/>